<dbReference type="AlphaFoldDB" id="A0A8S9PVX3"/>
<evidence type="ECO:0000313" key="1">
    <source>
        <dbReference type="EMBL" id="KAF3523781.1"/>
    </source>
</evidence>
<reference evidence="1" key="1">
    <citation type="submission" date="2019-12" db="EMBL/GenBank/DDBJ databases">
        <title>Genome sequencing and annotation of Brassica cretica.</title>
        <authorList>
            <person name="Studholme D.J."/>
            <person name="Sarris P."/>
        </authorList>
    </citation>
    <scope>NUCLEOTIDE SEQUENCE</scope>
    <source>
        <strain evidence="1">PFS-109/04</strain>
        <tissue evidence="1">Leaf</tissue>
    </source>
</reference>
<dbReference type="EMBL" id="QGKX02001347">
    <property type="protein sequence ID" value="KAF3523781.1"/>
    <property type="molecule type" value="Genomic_DNA"/>
</dbReference>
<evidence type="ECO:0000313" key="2">
    <source>
        <dbReference type="Proteomes" id="UP000712600"/>
    </source>
</evidence>
<sequence>MESWFCYVVLCTFTLCKYAIRAFEEALGFVPIALADNNGLQPCIEHSLLEIPCHITSSFLGMCRNAEKNGSLQGIRVAKSTRLEEILPAWAAKIQCLHPSIKGAEDAFIWHPLQSGIYSAKFGYYSKAMQAISQESIISPEGFNWIKDVWEKIPLLIAVHIAAVNTFKEVVIAFRKMPCLPPSEISLNVLPWICRTNWTSRNTLIFEKRLISPEDTAINDIRLAK</sequence>
<comment type="caution">
    <text evidence="1">The sequence shown here is derived from an EMBL/GenBank/DDBJ whole genome shotgun (WGS) entry which is preliminary data.</text>
</comment>
<name>A0A8S9PVX3_BRACR</name>
<accession>A0A8S9PVX3</accession>
<proteinExistence type="predicted"/>
<protein>
    <submittedName>
        <fullName evidence="1">Uncharacterized protein</fullName>
    </submittedName>
</protein>
<gene>
    <name evidence="1" type="ORF">F2Q69_00050764</name>
</gene>
<organism evidence="1 2">
    <name type="scientific">Brassica cretica</name>
    <name type="common">Mustard</name>
    <dbReference type="NCBI Taxonomy" id="69181"/>
    <lineage>
        <taxon>Eukaryota</taxon>
        <taxon>Viridiplantae</taxon>
        <taxon>Streptophyta</taxon>
        <taxon>Embryophyta</taxon>
        <taxon>Tracheophyta</taxon>
        <taxon>Spermatophyta</taxon>
        <taxon>Magnoliopsida</taxon>
        <taxon>eudicotyledons</taxon>
        <taxon>Gunneridae</taxon>
        <taxon>Pentapetalae</taxon>
        <taxon>rosids</taxon>
        <taxon>malvids</taxon>
        <taxon>Brassicales</taxon>
        <taxon>Brassicaceae</taxon>
        <taxon>Brassiceae</taxon>
        <taxon>Brassica</taxon>
    </lineage>
</organism>
<dbReference type="Proteomes" id="UP000712600">
    <property type="component" value="Unassembled WGS sequence"/>
</dbReference>